<dbReference type="Proteomes" id="UP000724268">
    <property type="component" value="Unassembled WGS sequence"/>
</dbReference>
<organism evidence="2 3">
    <name type="scientific">Thermus brevis</name>
    <dbReference type="NCBI Taxonomy" id="2862456"/>
    <lineage>
        <taxon>Bacteria</taxon>
        <taxon>Thermotogati</taxon>
        <taxon>Deinococcota</taxon>
        <taxon>Deinococci</taxon>
        <taxon>Thermales</taxon>
        <taxon>Thermaceae</taxon>
        <taxon>Thermus</taxon>
    </lineage>
</organism>
<feature type="domain" description="VWFA" evidence="1">
    <location>
        <begin position="55"/>
        <end position="227"/>
    </location>
</feature>
<name>A0ABS7A1N8_9DEIN</name>
<dbReference type="Pfam" id="PF00092">
    <property type="entry name" value="VWA"/>
    <property type="match status" value="1"/>
</dbReference>
<dbReference type="InterPro" id="IPR051266">
    <property type="entry name" value="CLCR"/>
</dbReference>
<dbReference type="PANTHER" id="PTHR10579">
    <property type="entry name" value="CALCIUM-ACTIVATED CHLORIDE CHANNEL REGULATOR"/>
    <property type="match status" value="1"/>
</dbReference>
<protein>
    <submittedName>
        <fullName evidence="2">VWA domain-containing protein</fullName>
    </submittedName>
</protein>
<gene>
    <name evidence="2" type="ORF">KZX47_08165</name>
</gene>
<proteinExistence type="predicted"/>
<evidence type="ECO:0000313" key="3">
    <source>
        <dbReference type="Proteomes" id="UP000724268"/>
    </source>
</evidence>
<dbReference type="InterPro" id="IPR036465">
    <property type="entry name" value="vWFA_dom_sf"/>
</dbReference>
<dbReference type="InterPro" id="IPR002035">
    <property type="entry name" value="VWF_A"/>
</dbReference>
<sequence>MKNKKKAVSQANPRPELELLPLKPGVRATGPTRMPVLLRVKIPPVQAEVERPTLNLAFVLDRSGSMAGDKLRFAKKAVAYAVENLRPHDRVAVVIYDHQVEVAVPSTLAENKEEILRRLRPVRPRGSTNLHAGWLEGSTQVAAHLDAKRLNRVIVLSDGLANTGETNPNVIAEQVRGLSQRGVSTSTLGVGLDYNEDLMMAMAEAGQGNYYFIESPDDLPGIFAQELSGLATTLGAGVRLWLTPPHGGEIRLLHDLAREDGGVYRLPPLVGGRTLEYLLEVEAPGGEAWVGVRLAWESPSGGVHQEEASLHLPALEDEVYQGLDSLPEVEAAMAKLKATWARQQAMEALYQGDFHTARSSLSATLPLLAPYQQLLETEGEELEALLEELDRSPARARKLLSSQVYRNRQGRKDS</sequence>
<dbReference type="PANTHER" id="PTHR10579:SF43">
    <property type="entry name" value="ZINC FINGER (C3HC4-TYPE RING FINGER) FAMILY PROTEIN"/>
    <property type="match status" value="1"/>
</dbReference>
<dbReference type="SUPFAM" id="SSF53300">
    <property type="entry name" value="vWA-like"/>
    <property type="match status" value="1"/>
</dbReference>
<dbReference type="EMBL" id="JAHXRS010000014">
    <property type="protein sequence ID" value="MBW6395119.1"/>
    <property type="molecule type" value="Genomic_DNA"/>
</dbReference>
<reference evidence="2 3" key="1">
    <citation type="submission" date="2021-07" db="EMBL/GenBank/DDBJ databases">
        <title>Thermus aquaticus gen. n. and sp. n., a nonsporulating extreme thermophile.</title>
        <authorList>
            <person name="Hu C.-J."/>
            <person name="Li W.-J."/>
            <person name="Xian W.-D."/>
        </authorList>
    </citation>
    <scope>NUCLEOTIDE SEQUENCE [LARGE SCALE GENOMIC DNA]</scope>
    <source>
        <strain evidence="2 3">SYSU G05001</strain>
    </source>
</reference>
<comment type="caution">
    <text evidence="2">The sequence shown here is derived from an EMBL/GenBank/DDBJ whole genome shotgun (WGS) entry which is preliminary data.</text>
</comment>
<dbReference type="SMART" id="SM00327">
    <property type="entry name" value="VWA"/>
    <property type="match status" value="1"/>
</dbReference>
<evidence type="ECO:0000259" key="1">
    <source>
        <dbReference type="PROSITE" id="PS50234"/>
    </source>
</evidence>
<accession>A0ABS7A1N8</accession>
<dbReference type="Gene3D" id="3.40.50.410">
    <property type="entry name" value="von Willebrand factor, type A domain"/>
    <property type="match status" value="1"/>
</dbReference>
<keyword evidence="3" id="KW-1185">Reference proteome</keyword>
<dbReference type="RefSeq" id="WP_135255873.1">
    <property type="nucleotide sequence ID" value="NZ_JAHXRS010000014.1"/>
</dbReference>
<dbReference type="PROSITE" id="PS50234">
    <property type="entry name" value="VWFA"/>
    <property type="match status" value="1"/>
</dbReference>
<evidence type="ECO:0000313" key="2">
    <source>
        <dbReference type="EMBL" id="MBW6395119.1"/>
    </source>
</evidence>